<dbReference type="SUPFAM" id="SSF82866">
    <property type="entry name" value="Multidrug efflux transporter AcrB transmembrane domain"/>
    <property type="match status" value="2"/>
</dbReference>
<keyword evidence="5 8" id="KW-0812">Transmembrane</keyword>
<dbReference type="Gene3D" id="3.30.70.1440">
    <property type="entry name" value="Multidrug efflux transporter AcrB pore domain"/>
    <property type="match status" value="1"/>
</dbReference>
<proteinExistence type="inferred from homology"/>
<feature type="transmembrane region" description="Helical" evidence="8">
    <location>
        <begin position="536"/>
        <end position="555"/>
    </location>
</feature>
<feature type="transmembrane region" description="Helical" evidence="8">
    <location>
        <begin position="996"/>
        <end position="1022"/>
    </location>
</feature>
<evidence type="ECO:0000256" key="5">
    <source>
        <dbReference type="ARBA" id="ARBA00022692"/>
    </source>
</evidence>
<evidence type="ECO:0000256" key="8">
    <source>
        <dbReference type="SAM" id="Phobius"/>
    </source>
</evidence>
<evidence type="ECO:0000256" key="6">
    <source>
        <dbReference type="ARBA" id="ARBA00022989"/>
    </source>
</evidence>
<feature type="transmembrane region" description="Helical" evidence="8">
    <location>
        <begin position="362"/>
        <end position="382"/>
    </location>
</feature>
<reference evidence="9 10" key="1">
    <citation type="submission" date="2018-12" db="EMBL/GenBank/DDBJ databases">
        <title>Marinifilum JC070 sp. nov., a marine bacterium isolated from Yongle Blue Hole in the South China Sea.</title>
        <authorList>
            <person name="Fu T."/>
        </authorList>
    </citation>
    <scope>NUCLEOTIDE SEQUENCE [LARGE SCALE GENOMIC DNA]</scope>
    <source>
        <strain evidence="9 10">JC070</strain>
    </source>
</reference>
<keyword evidence="6 8" id="KW-1133">Transmembrane helix</keyword>
<feature type="transmembrane region" description="Helical" evidence="8">
    <location>
        <begin position="6"/>
        <end position="25"/>
    </location>
</feature>
<dbReference type="Proteomes" id="UP000732105">
    <property type="component" value="Unassembled WGS sequence"/>
</dbReference>
<keyword evidence="3" id="KW-0813">Transport</keyword>
<keyword evidence="7 8" id="KW-0472">Membrane</keyword>
<accession>A0ABX1X063</accession>
<evidence type="ECO:0000256" key="4">
    <source>
        <dbReference type="ARBA" id="ARBA00022475"/>
    </source>
</evidence>
<keyword evidence="4" id="KW-1003">Cell membrane</keyword>
<evidence type="ECO:0000256" key="3">
    <source>
        <dbReference type="ARBA" id="ARBA00022448"/>
    </source>
</evidence>
<dbReference type="PRINTS" id="PR00702">
    <property type="entry name" value="ACRIFLAVINRP"/>
</dbReference>
<comment type="subcellular location">
    <subcellularLocation>
        <location evidence="1">Cell membrane</location>
        <topology evidence="1">Multi-pass membrane protein</topology>
    </subcellularLocation>
</comment>
<feature type="transmembrane region" description="Helical" evidence="8">
    <location>
        <begin position="865"/>
        <end position="882"/>
    </location>
</feature>
<dbReference type="Gene3D" id="3.30.70.1320">
    <property type="entry name" value="Multidrug efflux transporter AcrB pore domain like"/>
    <property type="match status" value="1"/>
</dbReference>
<dbReference type="InterPro" id="IPR001036">
    <property type="entry name" value="Acrflvin-R"/>
</dbReference>
<dbReference type="EMBL" id="RZNH01000042">
    <property type="protein sequence ID" value="NOU61782.1"/>
    <property type="molecule type" value="Genomic_DNA"/>
</dbReference>
<protein>
    <submittedName>
        <fullName evidence="9">Efflux RND transporter permease subunit</fullName>
    </submittedName>
</protein>
<dbReference type="Pfam" id="PF00873">
    <property type="entry name" value="ACR_tran"/>
    <property type="match status" value="1"/>
</dbReference>
<feature type="transmembrane region" description="Helical" evidence="8">
    <location>
        <begin position="475"/>
        <end position="501"/>
    </location>
</feature>
<dbReference type="InterPro" id="IPR004763">
    <property type="entry name" value="CusA-like"/>
</dbReference>
<evidence type="ECO:0000313" key="9">
    <source>
        <dbReference type="EMBL" id="NOU61782.1"/>
    </source>
</evidence>
<dbReference type="NCBIfam" id="TIGR00914">
    <property type="entry name" value="2A0601"/>
    <property type="match status" value="1"/>
</dbReference>
<comment type="caution">
    <text evidence="9">The sequence shown here is derived from an EMBL/GenBank/DDBJ whole genome shotgun (WGS) entry which is preliminary data.</text>
</comment>
<dbReference type="SUPFAM" id="SSF82714">
    <property type="entry name" value="Multidrug efflux transporter AcrB TolC docking domain, DN and DC subdomains"/>
    <property type="match status" value="2"/>
</dbReference>
<sequence length="1030" mass="112972">MLNKIIQYALHNRILVMFVSALLIIGGSYTTVNMDVDVFPDLTAPTVVVMTEAHGMAPEEVEKLVTFPIETAVNGATDVRRLRSSSSAGFSIVWIEFEWGTDIYRARQIVSEKLMPLSELLPEGAGNPTLAPQSSIMGEVLMIGLQSDTVDPMELRTIADWTIRPQLLAINGVAQVVVIGGDYKQYQILANPQKMRYYHVSIDELMKAAEATNQNSAGGFINEYGNQYNIRGIARTSDFEELGNSVVKMYNNVPIRISDIAEVKAAAAPKIGAATINAKQSVLLTVKKQPGVNTLKLTEKLDASIEELSKSLPEGINVNTHIFRQADFINSSIGNVQKALLEGSVFVIVILFLFLMNYRTTMISLLAIPISLLVTVITLKFLGITINTMTLGGMAIAIGDLVDDAIIDVENVYKRLRQNHLLPKEKRTNPIKVVYDASCEIRSSIINATFIIIAAFLPLFFLSGMEGRMLQPLGIAFIVALFASLIVAITLTPVLCSFMLTGDKMLDKKSKESWLVSRLNKWYGNSLQAALNHKKLILGGAAVLFIASIITLTSLGRNFLPDFNEGSLTITAITKPGIALEESNKTKVLAEEALLTIPEVKLTARRTGRSELDEHSFGVNTSEIEVPFILTDRSKSEFLQEVREKLNQIQGVNFAIGQPLSHRIDHILSGTKANIAIKMFGDDLNLMFQTANQIKASISTIEGVVDVNVEQQVEIPQVRITPRRDMLAKYGISISQFSEFIHVAFGGAKVSDVFEGIRAFDLVVKYNEENRGSIEAIRNALIDTWDGKKVPFSYVADIQSLSGPNTISRENVQRKLVVSANVADRDLSGIVADIQKSVDDNIKLPEGYRIEYGGQFESEAKASRILMIASIFSLLIIFLLLLQEFRSSQLAGIIMLNLPLALIGGVFTIFFTSGMLSIPAIIGFITLFGIATRNGILLISNYQSLQEKGLQLKEIILSGSVNRLSPILMTALTAALALIPMALASDQPGNEIQSPMAIVILGGLLTSTLLNIYVIPIVYLVLNKKKKDDE</sequence>
<dbReference type="InterPro" id="IPR027463">
    <property type="entry name" value="AcrB_DN_DC_subdom"/>
</dbReference>
<gene>
    <name evidence="9" type="ORF">ELS83_18460</name>
</gene>
<dbReference type="Gene3D" id="3.30.2090.10">
    <property type="entry name" value="Multidrug efflux transporter AcrB TolC docking domain, DN and DC subdomains"/>
    <property type="match status" value="2"/>
</dbReference>
<organism evidence="9 10">
    <name type="scientific">Marinifilum caeruleilacunae</name>
    <dbReference type="NCBI Taxonomy" id="2499076"/>
    <lineage>
        <taxon>Bacteria</taxon>
        <taxon>Pseudomonadati</taxon>
        <taxon>Bacteroidota</taxon>
        <taxon>Bacteroidia</taxon>
        <taxon>Marinilabiliales</taxon>
        <taxon>Marinifilaceae</taxon>
    </lineage>
</organism>
<dbReference type="SUPFAM" id="SSF82693">
    <property type="entry name" value="Multidrug efflux transporter AcrB pore domain, PN1, PN2, PC1 and PC2 subdomains"/>
    <property type="match status" value="2"/>
</dbReference>
<evidence type="ECO:0000313" key="10">
    <source>
        <dbReference type="Proteomes" id="UP000732105"/>
    </source>
</evidence>
<evidence type="ECO:0000256" key="1">
    <source>
        <dbReference type="ARBA" id="ARBA00004651"/>
    </source>
</evidence>
<evidence type="ECO:0000256" key="2">
    <source>
        <dbReference type="ARBA" id="ARBA00010942"/>
    </source>
</evidence>
<keyword evidence="10" id="KW-1185">Reference proteome</keyword>
<feature type="transmembrane region" description="Helical" evidence="8">
    <location>
        <begin position="918"/>
        <end position="940"/>
    </location>
</feature>
<feature type="transmembrane region" description="Helical" evidence="8">
    <location>
        <begin position="894"/>
        <end position="912"/>
    </location>
</feature>
<evidence type="ECO:0000256" key="7">
    <source>
        <dbReference type="ARBA" id="ARBA00023136"/>
    </source>
</evidence>
<feature type="transmembrane region" description="Helical" evidence="8">
    <location>
        <begin position="445"/>
        <end position="463"/>
    </location>
</feature>
<name>A0ABX1X063_9BACT</name>
<comment type="similarity">
    <text evidence="2">Belongs to the resistance-nodulation-cell division (RND) (TC 2.A.6) family.</text>
</comment>
<dbReference type="RefSeq" id="WP_171597041.1">
    <property type="nucleotide sequence ID" value="NZ_RZNH01000042.1"/>
</dbReference>
<dbReference type="Gene3D" id="1.20.1640.10">
    <property type="entry name" value="Multidrug efflux transporter AcrB transmembrane domain"/>
    <property type="match status" value="2"/>
</dbReference>
<dbReference type="Gene3D" id="3.30.70.1430">
    <property type="entry name" value="Multidrug efflux transporter AcrB pore domain"/>
    <property type="match status" value="2"/>
</dbReference>
<feature type="transmembrane region" description="Helical" evidence="8">
    <location>
        <begin position="961"/>
        <end position="984"/>
    </location>
</feature>
<dbReference type="PANTHER" id="PTHR32063">
    <property type="match status" value="1"/>
</dbReference>
<dbReference type="PANTHER" id="PTHR32063:SF4">
    <property type="entry name" value="SLR6043 PROTEIN"/>
    <property type="match status" value="1"/>
</dbReference>